<dbReference type="Pfam" id="PF08281">
    <property type="entry name" value="Sigma70_r4_2"/>
    <property type="match status" value="1"/>
</dbReference>
<keyword evidence="8" id="KW-1185">Reference proteome</keyword>
<comment type="caution">
    <text evidence="7">The sequence shown here is derived from an EMBL/GenBank/DDBJ whole genome shotgun (WGS) entry which is preliminary data.</text>
</comment>
<proteinExistence type="inferred from homology"/>
<evidence type="ECO:0000256" key="1">
    <source>
        <dbReference type="ARBA" id="ARBA00010641"/>
    </source>
</evidence>
<accession>A0A1I4G3L5</accession>
<sequence>MYYKNTRLEHLDGRQDLTPVWEYWNEHRKKIFGRAFHLTGGDMDAAEELMSATIIKVASHFEQRPLNMREPIAFFMYALKNEFISQYRKKRYEYQFRDGDKDVYDEHLANTEIESAPQEVLLAQKEELMLISKTLERLPLIYQQIFSMKFAEDRSYSEISDELNISQALARKRVQFLREKLRDARSKKRKRLN</sequence>
<keyword evidence="4" id="KW-0238">DNA-binding</keyword>
<evidence type="ECO:0000259" key="6">
    <source>
        <dbReference type="Pfam" id="PF08281"/>
    </source>
</evidence>
<keyword evidence="5" id="KW-0804">Transcription</keyword>
<gene>
    <name evidence="7" type="ORF">SAMN04488518_1273</name>
</gene>
<dbReference type="Gene3D" id="1.10.10.10">
    <property type="entry name" value="Winged helix-like DNA-binding domain superfamily/Winged helix DNA-binding domain"/>
    <property type="match status" value="1"/>
</dbReference>
<evidence type="ECO:0000313" key="7">
    <source>
        <dbReference type="EMBL" id="SFL24359.1"/>
    </source>
</evidence>
<dbReference type="InterPro" id="IPR036388">
    <property type="entry name" value="WH-like_DNA-bd_sf"/>
</dbReference>
<keyword evidence="3" id="KW-0731">Sigma factor</keyword>
<dbReference type="InterPro" id="IPR013325">
    <property type="entry name" value="RNA_pol_sigma_r2"/>
</dbReference>
<evidence type="ECO:0000313" key="8">
    <source>
        <dbReference type="Proteomes" id="UP000199598"/>
    </source>
</evidence>
<dbReference type="SUPFAM" id="SSF88659">
    <property type="entry name" value="Sigma3 and sigma4 domains of RNA polymerase sigma factors"/>
    <property type="match status" value="1"/>
</dbReference>
<evidence type="ECO:0000256" key="2">
    <source>
        <dbReference type="ARBA" id="ARBA00023015"/>
    </source>
</evidence>
<dbReference type="InterPro" id="IPR013324">
    <property type="entry name" value="RNA_pol_sigma_r3/r4-like"/>
</dbReference>
<dbReference type="SUPFAM" id="SSF88946">
    <property type="entry name" value="Sigma2 domain of RNA polymerase sigma factors"/>
    <property type="match status" value="1"/>
</dbReference>
<dbReference type="InterPro" id="IPR013249">
    <property type="entry name" value="RNA_pol_sigma70_r4_t2"/>
</dbReference>
<dbReference type="Proteomes" id="UP000199598">
    <property type="component" value="Unassembled WGS sequence"/>
</dbReference>
<feature type="domain" description="RNA polymerase sigma factor 70 region 4 type 2" evidence="6">
    <location>
        <begin position="129"/>
        <end position="181"/>
    </location>
</feature>
<evidence type="ECO:0000256" key="4">
    <source>
        <dbReference type="ARBA" id="ARBA00023125"/>
    </source>
</evidence>
<comment type="similarity">
    <text evidence="1">Belongs to the sigma-70 factor family. ECF subfamily.</text>
</comment>
<dbReference type="InterPro" id="IPR014284">
    <property type="entry name" value="RNA_pol_sigma-70_dom"/>
</dbReference>
<name>A0A1I4G3L5_9HYPH</name>
<dbReference type="RefSeq" id="WP_093524339.1">
    <property type="nucleotide sequence ID" value="NZ_FOSK01000027.1"/>
</dbReference>
<evidence type="ECO:0000256" key="3">
    <source>
        <dbReference type="ARBA" id="ARBA00023082"/>
    </source>
</evidence>
<dbReference type="PANTHER" id="PTHR43133:SF8">
    <property type="entry name" value="RNA POLYMERASE SIGMA FACTOR HI_1459-RELATED"/>
    <property type="match status" value="1"/>
</dbReference>
<dbReference type="EMBL" id="FOSK01000027">
    <property type="protein sequence ID" value="SFL24359.1"/>
    <property type="molecule type" value="Genomic_DNA"/>
</dbReference>
<dbReference type="PANTHER" id="PTHR43133">
    <property type="entry name" value="RNA POLYMERASE ECF-TYPE SIGMA FACTO"/>
    <property type="match status" value="1"/>
</dbReference>
<keyword evidence="2" id="KW-0805">Transcription regulation</keyword>
<dbReference type="InterPro" id="IPR039425">
    <property type="entry name" value="RNA_pol_sigma-70-like"/>
</dbReference>
<reference evidence="7 8" key="1">
    <citation type="submission" date="2016-10" db="EMBL/GenBank/DDBJ databases">
        <authorList>
            <person name="Varghese N."/>
            <person name="Submissions S."/>
        </authorList>
    </citation>
    <scope>NUCLEOTIDE SEQUENCE [LARGE SCALE GENOMIC DNA]</scope>
    <source>
        <strain evidence="7 8">DSM 16392</strain>
    </source>
</reference>
<protein>
    <submittedName>
        <fullName evidence="7">RNA polymerase sigma-70 factor, ECF subfamily</fullName>
    </submittedName>
</protein>
<organism evidence="7 8">
    <name type="scientific">Pseudovibrio ascidiaceicola</name>
    <dbReference type="NCBI Taxonomy" id="285279"/>
    <lineage>
        <taxon>Bacteria</taxon>
        <taxon>Pseudomonadati</taxon>
        <taxon>Pseudomonadota</taxon>
        <taxon>Alphaproteobacteria</taxon>
        <taxon>Hyphomicrobiales</taxon>
        <taxon>Stappiaceae</taxon>
        <taxon>Pseudovibrio</taxon>
    </lineage>
</organism>
<dbReference type="NCBIfam" id="TIGR02937">
    <property type="entry name" value="sigma70-ECF"/>
    <property type="match status" value="1"/>
</dbReference>
<evidence type="ECO:0000256" key="5">
    <source>
        <dbReference type="ARBA" id="ARBA00023163"/>
    </source>
</evidence>